<protein>
    <submittedName>
        <fullName evidence="4">Internalin-related protein</fullName>
    </submittedName>
</protein>
<sequence>MIRAFVSFLILINFCSVFAQNQNIVFNDLKFKEAILKSNKQVDINLDGEISVNEAITVKMLNLSKSGITNLDEINLFKNIELLHCPNNQIKKLKLKGLHSLKKLIVSDNGMETLEITDCSSLFSIMCQANNLGALNVQGLVNLEILWCQQNKLSSLNLYGCYSLRSLYCDENKLKEINLTGLIQLKDYRCTNNLLKEIDIKDSPAIAFLYCGNNENLEMLFLQNGKREVYPFFIDFSDCPNLKKICIDDEKYEIDEINKKINSYNRKDIKVFINCN</sequence>
<gene>
    <name evidence="4" type="ORF">NU09_1823</name>
</gene>
<dbReference type="OrthoDB" id="8901262at2"/>
<name>A0A444WA47_9FLAO</name>
<keyword evidence="5" id="KW-1185">Reference proteome</keyword>
<dbReference type="InterPro" id="IPR052574">
    <property type="entry name" value="CDIRP"/>
</dbReference>
<feature type="signal peptide" evidence="3">
    <location>
        <begin position="1"/>
        <end position="19"/>
    </location>
</feature>
<feature type="chain" id="PRO_5019343634" evidence="3">
    <location>
        <begin position="20"/>
        <end position="276"/>
    </location>
</feature>
<comment type="caution">
    <text evidence="4">The sequence shown here is derived from an EMBL/GenBank/DDBJ whole genome shotgun (WGS) entry which is preliminary data.</text>
</comment>
<reference evidence="4 5" key="1">
    <citation type="submission" date="2014-12" db="EMBL/GenBank/DDBJ databases">
        <title>Genome sequence of Flavobacterium beibuense RSKm HC5.</title>
        <authorList>
            <person name="Kim J.F."/>
            <person name="Song J.Y."/>
            <person name="Kwak M.-J."/>
            <person name="Lee S.-W."/>
        </authorList>
    </citation>
    <scope>NUCLEOTIDE SEQUENCE [LARGE SCALE GENOMIC DNA]</scope>
    <source>
        <strain evidence="4 5">RSKm HC5</strain>
    </source>
</reference>
<proteinExistence type="predicted"/>
<evidence type="ECO:0000256" key="2">
    <source>
        <dbReference type="ARBA" id="ARBA00022737"/>
    </source>
</evidence>
<dbReference type="GO" id="GO:0035591">
    <property type="term" value="F:signaling adaptor activity"/>
    <property type="evidence" value="ECO:0007669"/>
    <property type="project" value="TreeGrafter"/>
</dbReference>
<keyword evidence="2" id="KW-0677">Repeat</keyword>
<dbReference type="Proteomes" id="UP000289775">
    <property type="component" value="Unassembled WGS sequence"/>
</dbReference>
<dbReference type="PANTHER" id="PTHR47566:SF1">
    <property type="entry name" value="PROTEIN NUD1"/>
    <property type="match status" value="1"/>
</dbReference>
<evidence type="ECO:0000313" key="5">
    <source>
        <dbReference type="Proteomes" id="UP000289775"/>
    </source>
</evidence>
<evidence type="ECO:0000256" key="3">
    <source>
        <dbReference type="SAM" id="SignalP"/>
    </source>
</evidence>
<accession>A0A444WA47</accession>
<keyword evidence="3" id="KW-0732">Signal</keyword>
<dbReference type="AlphaFoldDB" id="A0A444WA47"/>
<evidence type="ECO:0000256" key="1">
    <source>
        <dbReference type="ARBA" id="ARBA00022614"/>
    </source>
</evidence>
<dbReference type="Gene3D" id="3.80.10.10">
    <property type="entry name" value="Ribonuclease Inhibitor"/>
    <property type="match status" value="1"/>
</dbReference>
<dbReference type="RefSeq" id="WP_129750959.1">
    <property type="nucleotide sequence ID" value="NZ_JUIW01000006.1"/>
</dbReference>
<dbReference type="EMBL" id="JUIW01000006">
    <property type="protein sequence ID" value="RYJ42724.1"/>
    <property type="molecule type" value="Genomic_DNA"/>
</dbReference>
<dbReference type="PANTHER" id="PTHR47566">
    <property type="match status" value="1"/>
</dbReference>
<dbReference type="InterPro" id="IPR032675">
    <property type="entry name" value="LRR_dom_sf"/>
</dbReference>
<dbReference type="SUPFAM" id="SSF52058">
    <property type="entry name" value="L domain-like"/>
    <property type="match status" value="1"/>
</dbReference>
<organism evidence="4 5">
    <name type="scientific">Flavobacterium beibuense</name>
    <dbReference type="NCBI Taxonomy" id="657326"/>
    <lineage>
        <taxon>Bacteria</taxon>
        <taxon>Pseudomonadati</taxon>
        <taxon>Bacteroidota</taxon>
        <taxon>Flavobacteriia</taxon>
        <taxon>Flavobacteriales</taxon>
        <taxon>Flavobacteriaceae</taxon>
        <taxon>Flavobacterium</taxon>
    </lineage>
</organism>
<keyword evidence="1" id="KW-0433">Leucine-rich repeat</keyword>
<evidence type="ECO:0000313" key="4">
    <source>
        <dbReference type="EMBL" id="RYJ42724.1"/>
    </source>
</evidence>